<dbReference type="CDD" id="cd19856">
    <property type="entry name" value="DSRM_Kanadaptin"/>
    <property type="match status" value="1"/>
</dbReference>
<feature type="compositionally biased region" description="Polar residues" evidence="2">
    <location>
        <begin position="686"/>
        <end position="703"/>
    </location>
</feature>
<feature type="compositionally biased region" description="Pro residues" evidence="2">
    <location>
        <begin position="556"/>
        <end position="566"/>
    </location>
</feature>
<dbReference type="AlphaFoldDB" id="A0A7R8Z252"/>
<reference evidence="4 5" key="1">
    <citation type="submission" date="2020-11" db="EMBL/GenBank/DDBJ databases">
        <authorList>
            <person name="Wallbank WR R."/>
            <person name="Pardo Diaz C."/>
            <person name="Kozak K."/>
            <person name="Martin S."/>
            <person name="Jiggins C."/>
            <person name="Moest M."/>
            <person name="Warren A I."/>
            <person name="Generalovic N T."/>
            <person name="Byers J.R.P. K."/>
            <person name="Montejo-Kovacevich G."/>
            <person name="Yen C E."/>
        </authorList>
    </citation>
    <scope>NUCLEOTIDE SEQUENCE [LARGE SCALE GENOMIC DNA]</scope>
</reference>
<protein>
    <recommendedName>
        <fullName evidence="3">FHA domain-containing protein</fullName>
    </recommendedName>
</protein>
<dbReference type="FunCoup" id="A0A7R8Z252">
    <property type="interactions" value="1604"/>
</dbReference>
<dbReference type="OrthoDB" id="433755at2759"/>
<dbReference type="OMA" id="QQAIWTF"/>
<dbReference type="Proteomes" id="UP000594454">
    <property type="component" value="Chromosome 5"/>
</dbReference>
<organism evidence="4 5">
    <name type="scientific">Hermetia illucens</name>
    <name type="common">Black soldier fly</name>
    <dbReference type="NCBI Taxonomy" id="343691"/>
    <lineage>
        <taxon>Eukaryota</taxon>
        <taxon>Metazoa</taxon>
        <taxon>Ecdysozoa</taxon>
        <taxon>Arthropoda</taxon>
        <taxon>Hexapoda</taxon>
        <taxon>Insecta</taxon>
        <taxon>Pterygota</taxon>
        <taxon>Neoptera</taxon>
        <taxon>Endopterygota</taxon>
        <taxon>Diptera</taxon>
        <taxon>Brachycera</taxon>
        <taxon>Stratiomyomorpha</taxon>
        <taxon>Stratiomyidae</taxon>
        <taxon>Hermetiinae</taxon>
        <taxon>Hermetia</taxon>
    </lineage>
</organism>
<dbReference type="CDD" id="cd22677">
    <property type="entry name" value="FHA_Kanadaptin"/>
    <property type="match status" value="1"/>
</dbReference>
<dbReference type="EMBL" id="LR899013">
    <property type="protein sequence ID" value="CAD7090437.1"/>
    <property type="molecule type" value="Genomic_DNA"/>
</dbReference>
<sequence length="703" mass="80329">MDEFKVPAATVRPIAAPEKDTVKSQASTAPPKIKNPTDDKIPLKIEAPPVPKCPYIEPKWSAAPKREVKYKFEVLKSGMIVEEIFCLQNKPFWVFGRLPNTDVSMAHPTISRFHAVLQYKPGQDQSAKDDEGDGASSKADDKFGEGWYIYDLGSTHGTFLNKMRIPPKTYIPVRVGHMLTFGGSTRKYLLQGPESDAEPETELTVTELKEKRLKEEEEKRKQEELQQELREKEGISWGMAEDADEETDLTVNPYASTNNEELFLDDPKKTLRGFFEREGFELDYKVDEMSPGTFICRVELPIDDANGKPIVAEVCHKGKKKECVLQAALEACRILDRHGVLRQSHHEPMKRRVPTNDSDDDDDFLDRTGDIERKKLRKANAGQSNTLTYEDLVKQETELLERVAAIKDKILRYQEESKRTKEKKAAQNEDDLDDFMKNLSHEKEMDKTEIRKLRVEEQRLQAEHQKLQRLIKIAKPTQLPSLKTSEADTTKKKPLLPLFGKRNKTRFQLPKKPETEKKPAVKEIPSDEEEMDEDEPEKIAETQPEEQIPSNSESPPELPVQIPPKSPPEKHTELEEVSAKPPSPKPIRGPAFIPPEILQSHKSPEVISEDATQAQDTPMEEEEEKDDNNEESEEKMESEETSEEQAAAAKKRRNRNRIRIKGRENVDIDDKEELEDGEKYSGWVPPQNQTGDGMTTLNEKFGY</sequence>
<evidence type="ECO:0000256" key="2">
    <source>
        <dbReference type="SAM" id="MobiDB-lite"/>
    </source>
</evidence>
<feature type="compositionally biased region" description="Basic and acidic residues" evidence="2">
    <location>
        <begin position="567"/>
        <end position="578"/>
    </location>
</feature>
<evidence type="ECO:0000256" key="1">
    <source>
        <dbReference type="SAM" id="Coils"/>
    </source>
</evidence>
<evidence type="ECO:0000259" key="3">
    <source>
        <dbReference type="PROSITE" id="PS50006"/>
    </source>
</evidence>
<keyword evidence="1" id="KW-0175">Coiled coil</keyword>
<feature type="region of interest" description="Disordered" evidence="2">
    <location>
        <begin position="477"/>
        <end position="703"/>
    </location>
</feature>
<feature type="region of interest" description="Disordered" evidence="2">
    <location>
        <begin position="343"/>
        <end position="363"/>
    </location>
</feature>
<dbReference type="InterPro" id="IPR008984">
    <property type="entry name" value="SMAD_FHA_dom_sf"/>
</dbReference>
<dbReference type="PANTHER" id="PTHR23308">
    <property type="entry name" value="NUCLEAR INHIBITOR OF PROTEIN PHOSPHATASE-1"/>
    <property type="match status" value="1"/>
</dbReference>
<feature type="coiled-coil region" evidence="1">
    <location>
        <begin position="396"/>
        <end position="470"/>
    </location>
</feature>
<feature type="coiled-coil region" evidence="1">
    <location>
        <begin position="205"/>
        <end position="235"/>
    </location>
</feature>
<dbReference type="Gene3D" id="2.60.200.20">
    <property type="match status" value="1"/>
</dbReference>
<feature type="domain" description="FHA" evidence="3">
    <location>
        <begin position="93"/>
        <end position="165"/>
    </location>
</feature>
<evidence type="ECO:0000313" key="4">
    <source>
        <dbReference type="EMBL" id="CAD7090437.1"/>
    </source>
</evidence>
<feature type="compositionally biased region" description="Basic and acidic residues" evidence="2">
    <location>
        <begin position="511"/>
        <end position="525"/>
    </location>
</feature>
<dbReference type="Pfam" id="PF00498">
    <property type="entry name" value="FHA"/>
    <property type="match status" value="1"/>
</dbReference>
<dbReference type="FunFam" id="2.60.200.20:FF:000071">
    <property type="entry name" value="AGAP004588-PA"/>
    <property type="match status" value="1"/>
</dbReference>
<accession>A0A7R8Z252</accession>
<dbReference type="InParanoid" id="A0A7R8Z252"/>
<gene>
    <name evidence="4" type="ORF">HERILL_LOCUS12917</name>
</gene>
<feature type="region of interest" description="Disordered" evidence="2">
    <location>
        <begin position="1"/>
        <end position="43"/>
    </location>
</feature>
<dbReference type="PROSITE" id="PS50006">
    <property type="entry name" value="FHA_DOMAIN"/>
    <property type="match status" value="1"/>
</dbReference>
<dbReference type="SMART" id="SM00240">
    <property type="entry name" value="FHA"/>
    <property type="match status" value="1"/>
</dbReference>
<dbReference type="InterPro" id="IPR000253">
    <property type="entry name" value="FHA_dom"/>
</dbReference>
<dbReference type="SUPFAM" id="SSF49879">
    <property type="entry name" value="SMAD/FHA domain"/>
    <property type="match status" value="1"/>
</dbReference>
<keyword evidence="5" id="KW-1185">Reference proteome</keyword>
<feature type="compositionally biased region" description="Acidic residues" evidence="2">
    <location>
        <begin position="526"/>
        <end position="536"/>
    </location>
</feature>
<dbReference type="InterPro" id="IPR050923">
    <property type="entry name" value="Cell_Proc_Reg/RNA_Proc"/>
</dbReference>
<proteinExistence type="predicted"/>
<name>A0A7R8Z252_HERIL</name>
<feature type="compositionally biased region" description="Acidic residues" evidence="2">
    <location>
        <begin position="618"/>
        <end position="643"/>
    </location>
</feature>
<feature type="compositionally biased region" description="Basic residues" evidence="2">
    <location>
        <begin position="649"/>
        <end position="660"/>
    </location>
</feature>
<evidence type="ECO:0000313" key="5">
    <source>
        <dbReference type="Proteomes" id="UP000594454"/>
    </source>
</evidence>